<proteinExistence type="predicted"/>
<feature type="compositionally biased region" description="Low complexity" evidence="1">
    <location>
        <begin position="939"/>
        <end position="950"/>
    </location>
</feature>
<feature type="compositionally biased region" description="Basic and acidic residues" evidence="1">
    <location>
        <begin position="331"/>
        <end position="341"/>
    </location>
</feature>
<sequence length="1487" mass="160686">MNTVKDFARKLELSLGRVEEGRLDEALVLAEEAGELDKTSFSVSFLKAQLLLQQGRVKRCLFALKRCLELDPLNEQALKLKNRLLEDDSDQEQPDKTTAVGTQAPTELLSSEADSSRQATQEGEEPNPKPQNNTNRATELKEEKDLSPPASQPALVTTQPETTQNANSIGVNAEELARCTADPPGLDPDFCTSTPWLMKENLVGWCNLAMKSLRFREVGYMKHAKSGLINLLECLPPLTSILQWRRKLEMESDVPPETDCELFALSLVPFFVRLRALRGLADIAQHDRQWLVAIKYCRESVRLSQLMKQMLKQTAGHSPSPPPHTAAEAATRTEKEKERKAGGKRRGPKGKVSKEKDKATEASSSVNSPPHFPVWCSDVRNLVCLLSVCIGVTESGCVREEDGMIFDKWGELGERDNPKVDQISGDEAKWYNLFSLHEIVSSFLQRLKEACVNSELRSSKLFTPLEGVLPPDLLPVGLGSKELKDFMGSLYGRLGVSLSMAAAVFQSEDSMGAARAATSEASSFQATEPFAFLASAGLLGVFNGGRTRPRIEGIDEAAGRREREVIAATMMGKVVMMFHKMQEITPTVAWWVTHKLSPGALADALLPPLARDTAVKGKGRLSRAALPFPLDFLATSCQEETSSAPGWVVWEDRDTETGTGREEQKESDKERGLNHQAEVVAFVGLHCRALGRAGIEESLCLYSKAVEVAEGDGSLALNLCHTLELLQREKKGSLVGLAACLRHLEWASRRDPFVSAFVRALRCGSRGETESGTDSAGVASSSLVIDPSNFGGLSVEETRAERELQEERSAAQDGDEDMGEDGKVKEQKKRKAGSDRWTDTLAICCTVIKLLFLIQPYRAIGAFDSARCFDNKKKGACVDKESKEAGDKATETDASTGACAEASPPDGTQKQTESAPTQKDGSFWWKGLLAACGMPGPNPSAGAPGPSSSSEVRKSEQGSWADDVLCRLVFCLNGLDSPSVSEEARGSLFESFQWACGEEGAAQHRSLLNRLTRLTEPSLALVPLGSKIRNEIAFFKTVAQLLEVQEEEERKKGCEENKAETETEKGEDEAAKNEGHVQSPSSDVGVILLIGDSHTISPAWGTLEVPSRPPSTSASPLPPPSDDPFPSDGEGGGSSVSVSPSAKRGRTYVSVPRLVTGLKIWHLSEAGSMFTKHGWDDGWEAAKSWVGERGGEGDGKCWRQHSDCPSLAALVSIGEIDCREGVHSAVLKGKPGCDSVFQALSGLCNLLNDRLTELSGALPSLPILVHPVPPVLPHSRIFVSAFNAILQGMTFGMRPSRGRDENRKHLAARALLTWAGTTGPVLLPLPPMTEDASESSSGQQQQPSERREGERDTRDGGEGGDAGVRLSGEGDLLPSLEFDGTHLHPSYVSSHLLKGVAAVLLKEPYSFSAAVRVADEESEEEGECEEGEGGEEKKSTAENAEAPGVSADGEGEDGASPAAAAMQQVSALSLSIPELAFMLDQLTRQSQ</sequence>
<feature type="region of interest" description="Disordered" evidence="1">
    <location>
        <begin position="798"/>
        <end position="832"/>
    </location>
</feature>
<organism evidence="2">
    <name type="scientific">Chromera velia CCMP2878</name>
    <dbReference type="NCBI Taxonomy" id="1169474"/>
    <lineage>
        <taxon>Eukaryota</taxon>
        <taxon>Sar</taxon>
        <taxon>Alveolata</taxon>
        <taxon>Colpodellida</taxon>
        <taxon>Chromeraceae</taxon>
        <taxon>Chromera</taxon>
    </lineage>
</organism>
<accession>A0A0G4FC18</accession>
<evidence type="ECO:0000256" key="1">
    <source>
        <dbReference type="SAM" id="MobiDB-lite"/>
    </source>
</evidence>
<feature type="region of interest" description="Disordered" evidence="1">
    <location>
        <begin position="1100"/>
        <end position="1142"/>
    </location>
</feature>
<feature type="region of interest" description="Disordered" evidence="1">
    <location>
        <begin position="1322"/>
        <end position="1368"/>
    </location>
</feature>
<feature type="region of interest" description="Disordered" evidence="1">
    <location>
        <begin position="311"/>
        <end position="368"/>
    </location>
</feature>
<evidence type="ECO:0000313" key="2">
    <source>
        <dbReference type="EMBL" id="CEM10741.1"/>
    </source>
</evidence>
<dbReference type="VEuPathDB" id="CryptoDB:Cvel_16292"/>
<feature type="region of interest" description="Disordered" evidence="1">
    <location>
        <begin position="652"/>
        <end position="672"/>
    </location>
</feature>
<protein>
    <submittedName>
        <fullName evidence="2">Uncharacterized protein</fullName>
    </submittedName>
</protein>
<feature type="region of interest" description="Disordered" evidence="1">
    <location>
        <begin position="1046"/>
        <end position="1080"/>
    </location>
</feature>
<feature type="compositionally biased region" description="Basic and acidic residues" evidence="1">
    <location>
        <begin position="879"/>
        <end position="891"/>
    </location>
</feature>
<dbReference type="Gene3D" id="1.25.40.10">
    <property type="entry name" value="Tetratricopeptide repeat domain"/>
    <property type="match status" value="1"/>
</dbReference>
<feature type="compositionally biased region" description="Polar residues" evidence="1">
    <location>
        <begin position="906"/>
        <end position="919"/>
    </location>
</feature>
<gene>
    <name evidence="2" type="ORF">Cvel_16292</name>
</gene>
<feature type="compositionally biased region" description="Low complexity" evidence="1">
    <location>
        <begin position="1334"/>
        <end position="1343"/>
    </location>
</feature>
<feature type="region of interest" description="Disordered" evidence="1">
    <location>
        <begin position="84"/>
        <end position="166"/>
    </location>
</feature>
<feature type="compositionally biased region" description="Acidic residues" evidence="1">
    <location>
        <begin position="1416"/>
        <end position="1429"/>
    </location>
</feature>
<dbReference type="SUPFAM" id="SSF48452">
    <property type="entry name" value="TPR-like"/>
    <property type="match status" value="1"/>
</dbReference>
<feature type="compositionally biased region" description="Basic and acidic residues" evidence="1">
    <location>
        <begin position="798"/>
        <end position="810"/>
    </location>
</feature>
<feature type="compositionally biased region" description="Polar residues" evidence="1">
    <location>
        <begin position="99"/>
        <end position="121"/>
    </location>
</feature>
<feature type="compositionally biased region" description="Basic and acidic residues" evidence="1">
    <location>
        <begin position="1344"/>
        <end position="1357"/>
    </location>
</feature>
<reference evidence="2" key="1">
    <citation type="submission" date="2014-11" db="EMBL/GenBank/DDBJ databases">
        <authorList>
            <person name="Otto D Thomas"/>
            <person name="Naeem Raeece"/>
        </authorList>
    </citation>
    <scope>NUCLEOTIDE SEQUENCE</scope>
</reference>
<feature type="region of interest" description="Disordered" evidence="1">
    <location>
        <begin position="935"/>
        <end position="954"/>
    </location>
</feature>
<feature type="region of interest" description="Disordered" evidence="1">
    <location>
        <begin position="1413"/>
        <end position="1463"/>
    </location>
</feature>
<dbReference type="EMBL" id="CDMZ01000274">
    <property type="protein sequence ID" value="CEM10741.1"/>
    <property type="molecule type" value="Genomic_DNA"/>
</dbReference>
<feature type="compositionally biased region" description="Basic residues" evidence="1">
    <location>
        <begin position="342"/>
        <end position="351"/>
    </location>
</feature>
<dbReference type="Pfam" id="PF14559">
    <property type="entry name" value="TPR_19"/>
    <property type="match status" value="1"/>
</dbReference>
<name>A0A0G4FC18_9ALVE</name>
<feature type="compositionally biased region" description="Polar residues" evidence="1">
    <location>
        <begin position="154"/>
        <end position="166"/>
    </location>
</feature>
<feature type="compositionally biased region" description="Basic and acidic residues" evidence="1">
    <location>
        <begin position="1048"/>
        <end position="1075"/>
    </location>
</feature>
<feature type="region of interest" description="Disordered" evidence="1">
    <location>
        <begin position="879"/>
        <end position="919"/>
    </location>
</feature>
<dbReference type="InterPro" id="IPR011990">
    <property type="entry name" value="TPR-like_helical_dom_sf"/>
</dbReference>